<evidence type="ECO:0000313" key="1">
    <source>
        <dbReference type="EMBL" id="KAK4407903.1"/>
    </source>
</evidence>
<dbReference type="PANTHER" id="PTHR48475">
    <property type="entry name" value="RIBONUCLEASE H"/>
    <property type="match status" value="1"/>
</dbReference>
<sequence length="151" mass="17340">MTQYLKWVKEMIAKFSRCAIQQILRSENERVDVLSKFEAMASGIKDRKVTIMIKKTRQLQRLQEYKHWRKKAIGNPQANGQMEVTNCTILQHLKSRIEGAKGSWVDELPGVLWAYRMTMRSAAGETPLCLVYGTEAIIPAKIRKETQKSGV</sequence>
<dbReference type="SUPFAM" id="SSF53098">
    <property type="entry name" value="Ribonuclease H-like"/>
    <property type="match status" value="1"/>
</dbReference>
<dbReference type="PANTHER" id="PTHR48475:SF2">
    <property type="entry name" value="RIBONUCLEASE H"/>
    <property type="match status" value="1"/>
</dbReference>
<protein>
    <recommendedName>
        <fullName evidence="3">Reverse transcriptase domain-containing protein</fullName>
    </recommendedName>
</protein>
<dbReference type="Gene3D" id="3.30.420.10">
    <property type="entry name" value="Ribonuclease H-like superfamily/Ribonuclease H"/>
    <property type="match status" value="1"/>
</dbReference>
<dbReference type="GO" id="GO:0003676">
    <property type="term" value="F:nucleic acid binding"/>
    <property type="evidence" value="ECO:0007669"/>
    <property type="project" value="InterPro"/>
</dbReference>
<gene>
    <name evidence="1" type="ORF">Sango_0371300</name>
</gene>
<dbReference type="Proteomes" id="UP001289374">
    <property type="component" value="Unassembled WGS sequence"/>
</dbReference>
<evidence type="ECO:0000313" key="2">
    <source>
        <dbReference type="Proteomes" id="UP001289374"/>
    </source>
</evidence>
<comment type="caution">
    <text evidence="1">The sequence shown here is derived from an EMBL/GenBank/DDBJ whole genome shotgun (WGS) entry which is preliminary data.</text>
</comment>
<reference evidence="1" key="1">
    <citation type="submission" date="2020-06" db="EMBL/GenBank/DDBJ databases">
        <authorList>
            <person name="Li T."/>
            <person name="Hu X."/>
            <person name="Zhang T."/>
            <person name="Song X."/>
            <person name="Zhang H."/>
            <person name="Dai N."/>
            <person name="Sheng W."/>
            <person name="Hou X."/>
            <person name="Wei L."/>
        </authorList>
    </citation>
    <scope>NUCLEOTIDE SEQUENCE</scope>
    <source>
        <strain evidence="1">K16</strain>
        <tissue evidence="1">Leaf</tissue>
    </source>
</reference>
<organism evidence="1 2">
    <name type="scientific">Sesamum angolense</name>
    <dbReference type="NCBI Taxonomy" id="2727404"/>
    <lineage>
        <taxon>Eukaryota</taxon>
        <taxon>Viridiplantae</taxon>
        <taxon>Streptophyta</taxon>
        <taxon>Embryophyta</taxon>
        <taxon>Tracheophyta</taxon>
        <taxon>Spermatophyta</taxon>
        <taxon>Magnoliopsida</taxon>
        <taxon>eudicotyledons</taxon>
        <taxon>Gunneridae</taxon>
        <taxon>Pentapetalae</taxon>
        <taxon>asterids</taxon>
        <taxon>lamiids</taxon>
        <taxon>Lamiales</taxon>
        <taxon>Pedaliaceae</taxon>
        <taxon>Sesamum</taxon>
    </lineage>
</organism>
<keyword evidence="2" id="KW-1185">Reference proteome</keyword>
<dbReference type="InterPro" id="IPR036397">
    <property type="entry name" value="RNaseH_sf"/>
</dbReference>
<dbReference type="InterPro" id="IPR012337">
    <property type="entry name" value="RNaseH-like_sf"/>
</dbReference>
<evidence type="ECO:0008006" key="3">
    <source>
        <dbReference type="Google" id="ProtNLM"/>
    </source>
</evidence>
<dbReference type="AlphaFoldDB" id="A0AAE1X9W7"/>
<accession>A0AAE1X9W7</accession>
<name>A0AAE1X9W7_9LAMI</name>
<proteinExistence type="predicted"/>
<dbReference type="EMBL" id="JACGWL010000002">
    <property type="protein sequence ID" value="KAK4407903.1"/>
    <property type="molecule type" value="Genomic_DNA"/>
</dbReference>
<reference evidence="1" key="2">
    <citation type="journal article" date="2024" name="Plant">
        <title>Genomic evolution and insights into agronomic trait innovations of Sesamum species.</title>
        <authorList>
            <person name="Miao H."/>
            <person name="Wang L."/>
            <person name="Qu L."/>
            <person name="Liu H."/>
            <person name="Sun Y."/>
            <person name="Le M."/>
            <person name="Wang Q."/>
            <person name="Wei S."/>
            <person name="Zheng Y."/>
            <person name="Lin W."/>
            <person name="Duan Y."/>
            <person name="Cao H."/>
            <person name="Xiong S."/>
            <person name="Wang X."/>
            <person name="Wei L."/>
            <person name="Li C."/>
            <person name="Ma Q."/>
            <person name="Ju M."/>
            <person name="Zhao R."/>
            <person name="Li G."/>
            <person name="Mu C."/>
            <person name="Tian Q."/>
            <person name="Mei H."/>
            <person name="Zhang T."/>
            <person name="Gao T."/>
            <person name="Zhang H."/>
        </authorList>
    </citation>
    <scope>NUCLEOTIDE SEQUENCE</scope>
    <source>
        <strain evidence="1">K16</strain>
    </source>
</reference>